<protein>
    <submittedName>
        <fullName evidence="1">Endospore germination permease</fullName>
    </submittedName>
</protein>
<name>A0ACD4R6P0_9BACI</name>
<evidence type="ECO:0000313" key="2">
    <source>
        <dbReference type="Proteomes" id="UP001226091"/>
    </source>
</evidence>
<evidence type="ECO:0000313" key="1">
    <source>
        <dbReference type="EMBL" id="WHZ56136.1"/>
    </source>
</evidence>
<dbReference type="Proteomes" id="UP001226091">
    <property type="component" value="Chromosome"/>
</dbReference>
<dbReference type="EMBL" id="CP126116">
    <property type="protein sequence ID" value="WHZ56136.1"/>
    <property type="molecule type" value="Genomic_DNA"/>
</dbReference>
<keyword evidence="2" id="KW-1185">Reference proteome</keyword>
<proteinExistence type="predicted"/>
<sequence>MEKNHKISARQFAILVILFTIGTTILVIPGDLAQEVEQDAWLAAIIGTGLSLILTVLFIAVGRMFPNMTIVEINEKLLGKWLGKAVSLSFVFFSLYCTTSLFQIVGTFLTTHIMPDTPIEAIHILFACILFMGIRLGLETLARAAEILFPFFIFLFIILAASISPQIDFQNMQPVLETGIKPMIRAVFLFLSFFSLPLVVVLMIFPVSVNRPKEAEKPLLKGILLGGLFLIIIILLTILVLGAENSTRHMYSSYELARKINVGNFLQRIEAILAIMWMITIYFKVSLYFYASVVGLAKTLNMKDYRPLTLPFGMIAVSLSLIIHPNVIHSSTFDKEIWPFFASTFGLVLPILLLVINAVRTKILRKKGT</sequence>
<organism evidence="1 2">
    <name type="scientific">Metabacillus hrfriensis</name>
    <dbReference type="NCBI Taxonomy" id="3048891"/>
    <lineage>
        <taxon>Bacteria</taxon>
        <taxon>Bacillati</taxon>
        <taxon>Bacillota</taxon>
        <taxon>Bacilli</taxon>
        <taxon>Bacillales</taxon>
        <taxon>Bacillaceae</taxon>
        <taxon>Metabacillus</taxon>
    </lineage>
</organism>
<accession>A0ACD4R6P0</accession>
<gene>
    <name evidence="1" type="ORF">QLQ22_15680</name>
</gene>
<reference evidence="2" key="1">
    <citation type="journal article" date="2025" name="Aquaculture">
        <title>Assessment of the bioflocculant production and safety properties of Metabacillus hrfriensis sp. nov. based on phenotypic and whole-genome sequencing analysis.</title>
        <authorList>
            <person name="Zhang R."/>
            <person name="Zhao Z."/>
            <person name="Luo L."/>
            <person name="Wang S."/>
            <person name="Guo K."/>
            <person name="Xu W."/>
        </authorList>
    </citation>
    <scope>NUCLEOTIDE SEQUENCE [LARGE SCALE GENOMIC DNA]</scope>
    <source>
        <strain evidence="2">CT-WN-B3</strain>
    </source>
</reference>